<proteinExistence type="predicted"/>
<reference evidence="2" key="1">
    <citation type="journal article" date="2019" name="Int. J. Syst. Evol. Microbiol.">
        <title>The Global Catalogue of Microorganisms (GCM) 10K type strain sequencing project: providing services to taxonomists for standard genome sequencing and annotation.</title>
        <authorList>
            <consortium name="The Broad Institute Genomics Platform"/>
            <consortium name="The Broad Institute Genome Sequencing Center for Infectious Disease"/>
            <person name="Wu L."/>
            <person name="Ma J."/>
        </authorList>
    </citation>
    <scope>NUCLEOTIDE SEQUENCE [LARGE SCALE GENOMIC DNA]</scope>
    <source>
        <strain evidence="2">JCM 14162</strain>
    </source>
</reference>
<gene>
    <name evidence="1" type="ORF">GCM10009096_30180</name>
</gene>
<comment type="caution">
    <text evidence="1">The sequence shown here is derived from an EMBL/GenBank/DDBJ whole genome shotgun (WGS) entry which is preliminary data.</text>
</comment>
<organism evidence="1 2">
    <name type="scientific">Parasphingorhabdus litoris</name>
    <dbReference type="NCBI Taxonomy" id="394733"/>
    <lineage>
        <taxon>Bacteria</taxon>
        <taxon>Pseudomonadati</taxon>
        <taxon>Pseudomonadota</taxon>
        <taxon>Alphaproteobacteria</taxon>
        <taxon>Sphingomonadales</taxon>
        <taxon>Sphingomonadaceae</taxon>
        <taxon>Parasphingorhabdus</taxon>
    </lineage>
</organism>
<protein>
    <submittedName>
        <fullName evidence="1">Uncharacterized protein</fullName>
    </submittedName>
</protein>
<accession>A0ABP3KUC0</accession>
<name>A0ABP3KUC0_9SPHN</name>
<keyword evidence="2" id="KW-1185">Reference proteome</keyword>
<evidence type="ECO:0000313" key="2">
    <source>
        <dbReference type="Proteomes" id="UP001500713"/>
    </source>
</evidence>
<sequence>MLILLALAQPTPAQNEPAVTALTEVHKRDLSCVAAFAIVASEQERGIESALAYPLLAERGRLYAGQIGERVMMETGQSREQVRDAILAAVADQQAKVQNVAEPDQVVEAEMAKCLPLLDSEVAPKPKPSLNQCAAMLQLAYETVYAREKLSKKAQDLKTLAFVLDSRAREKMRGEGKSGSESDIILTQVREEIQASEQDPRETSKMDIDHCFALAAPEKKGQNFEH</sequence>
<dbReference type="Proteomes" id="UP001500713">
    <property type="component" value="Unassembled WGS sequence"/>
</dbReference>
<dbReference type="EMBL" id="BAAAEM010000003">
    <property type="protein sequence ID" value="GAA0485418.1"/>
    <property type="molecule type" value="Genomic_DNA"/>
</dbReference>
<evidence type="ECO:0000313" key="1">
    <source>
        <dbReference type="EMBL" id="GAA0485418.1"/>
    </source>
</evidence>
<dbReference type="RefSeq" id="WP_229955503.1">
    <property type="nucleotide sequence ID" value="NZ_BAAAEM010000003.1"/>
</dbReference>